<evidence type="ECO:0000313" key="4">
    <source>
        <dbReference type="Proteomes" id="UP000001568"/>
    </source>
</evidence>
<dbReference type="KEGG" id="olu:OSTLU_26921"/>
<sequence length="317" mass="35990">MPAQLRPRGWRVRVEDVESETTRRTSSSSSSSSVSASASASDVIFVGEARAVGKARKENSHWSSQTRALGLRVQGVVEDGNCCFRSIAHGVKALARHKLWDVKRAGSDWRDIRARMCDELEKRRNEMRGRTEIRALYNLLMNGDEGRRYLRVGKFKRASDDERFKEYIRTMRKDAAPYTATKIWTRFWGTDAELCAIASLNDVAIVCVETTDERVPATAKSPFFLAAPRRDERHRAFAPARYLADGRFRRDGKTVEWRCRRARETFTLSLVTAAIARRRCRHGGDTIPALCVKHFPGHFEALVPDDSSLALVLDRSQ</sequence>
<reference evidence="3 4" key="1">
    <citation type="journal article" date="2007" name="Proc. Natl. Acad. Sci. U.S.A.">
        <title>The tiny eukaryote Ostreococcus provides genomic insights into the paradox of plankton speciation.</title>
        <authorList>
            <person name="Palenik B."/>
            <person name="Grimwood J."/>
            <person name="Aerts A."/>
            <person name="Rouze P."/>
            <person name="Salamov A."/>
            <person name="Putnam N."/>
            <person name="Dupont C."/>
            <person name="Jorgensen R."/>
            <person name="Derelle E."/>
            <person name="Rombauts S."/>
            <person name="Zhou K."/>
            <person name="Otillar R."/>
            <person name="Merchant S.S."/>
            <person name="Podell S."/>
            <person name="Gaasterland T."/>
            <person name="Napoli C."/>
            <person name="Gendler K."/>
            <person name="Manuell A."/>
            <person name="Tai V."/>
            <person name="Vallon O."/>
            <person name="Piganeau G."/>
            <person name="Jancek S."/>
            <person name="Heijde M."/>
            <person name="Jabbari K."/>
            <person name="Bowler C."/>
            <person name="Lohr M."/>
            <person name="Robbens S."/>
            <person name="Werner G."/>
            <person name="Dubchak I."/>
            <person name="Pazour G.J."/>
            <person name="Ren Q."/>
            <person name="Paulsen I."/>
            <person name="Delwiche C."/>
            <person name="Schmutz J."/>
            <person name="Rokhsar D."/>
            <person name="Van de Peer Y."/>
            <person name="Moreau H."/>
            <person name="Grigoriev I.V."/>
        </authorList>
    </citation>
    <scope>NUCLEOTIDE SEQUENCE [LARGE SCALE GENOMIC DNA]</scope>
    <source>
        <strain evidence="3 4">CCE9901</strain>
    </source>
</reference>
<dbReference type="PROSITE" id="PS50802">
    <property type="entry name" value="OTU"/>
    <property type="match status" value="1"/>
</dbReference>
<feature type="compositionally biased region" description="Low complexity" evidence="1">
    <location>
        <begin position="24"/>
        <end position="34"/>
    </location>
</feature>
<dbReference type="OrthoDB" id="409956at2759"/>
<evidence type="ECO:0000313" key="3">
    <source>
        <dbReference type="EMBL" id="ABO99144.1"/>
    </source>
</evidence>
<dbReference type="AlphaFoldDB" id="A4S5Y3"/>
<dbReference type="HOGENOM" id="CLU_878227_0_0_1"/>
<protein>
    <recommendedName>
        <fullName evidence="2">OTU domain-containing protein</fullName>
    </recommendedName>
</protein>
<dbReference type="RefSeq" id="XP_001420851.1">
    <property type="nucleotide sequence ID" value="XM_001420814.1"/>
</dbReference>
<dbReference type="SUPFAM" id="SSF54001">
    <property type="entry name" value="Cysteine proteinases"/>
    <property type="match status" value="1"/>
</dbReference>
<gene>
    <name evidence="3" type="ORF">OSTLU_26921</name>
</gene>
<dbReference type="InterPro" id="IPR038765">
    <property type="entry name" value="Papain-like_cys_pep_sf"/>
</dbReference>
<dbReference type="OMA" id="GNCCFRS"/>
<keyword evidence="4" id="KW-1185">Reference proteome</keyword>
<feature type="domain" description="OTU" evidence="2">
    <location>
        <begin position="71"/>
        <end position="305"/>
    </location>
</feature>
<dbReference type="InterPro" id="IPR003323">
    <property type="entry name" value="OTU_dom"/>
</dbReference>
<accession>A4S5Y3</accession>
<name>A4S5Y3_OSTLU</name>
<feature type="compositionally biased region" description="Basic and acidic residues" evidence="1">
    <location>
        <begin position="12"/>
        <end position="23"/>
    </location>
</feature>
<organism evidence="3 4">
    <name type="scientific">Ostreococcus lucimarinus (strain CCE9901)</name>
    <dbReference type="NCBI Taxonomy" id="436017"/>
    <lineage>
        <taxon>Eukaryota</taxon>
        <taxon>Viridiplantae</taxon>
        <taxon>Chlorophyta</taxon>
        <taxon>Mamiellophyceae</taxon>
        <taxon>Mamiellales</taxon>
        <taxon>Bathycoccaceae</taxon>
        <taxon>Ostreococcus</taxon>
    </lineage>
</organism>
<evidence type="ECO:0000256" key="1">
    <source>
        <dbReference type="SAM" id="MobiDB-lite"/>
    </source>
</evidence>
<dbReference type="EMBL" id="CP000592">
    <property type="protein sequence ID" value="ABO99144.1"/>
    <property type="molecule type" value="Genomic_DNA"/>
</dbReference>
<dbReference type="GeneID" id="5004890"/>
<dbReference type="Gene3D" id="3.90.70.80">
    <property type="match status" value="1"/>
</dbReference>
<dbReference type="Proteomes" id="UP000001568">
    <property type="component" value="Chromosome 12"/>
</dbReference>
<dbReference type="Gramene" id="ABO99144">
    <property type="protein sequence ID" value="ABO99144"/>
    <property type="gene ID" value="OSTLU_26921"/>
</dbReference>
<evidence type="ECO:0000259" key="2">
    <source>
        <dbReference type="PROSITE" id="PS50802"/>
    </source>
</evidence>
<proteinExistence type="predicted"/>
<feature type="region of interest" description="Disordered" evidence="1">
    <location>
        <begin position="1"/>
        <end position="34"/>
    </location>
</feature>